<name>A0A251UH41_HELAN</name>
<dbReference type="AlphaFoldDB" id="A0A251UH41"/>
<proteinExistence type="predicted"/>
<dbReference type="EMBL" id="CM007895">
    <property type="protein sequence ID" value="OTG22389.1"/>
    <property type="molecule type" value="Genomic_DNA"/>
</dbReference>
<sequence>MEAYSKIQAVLTWRAIALDTDGRLLKNPTPRRQDNSFGGCVTLVNSFWYTKCSH</sequence>
<protein>
    <submittedName>
        <fullName evidence="1">Uncharacterized protein</fullName>
    </submittedName>
</protein>
<dbReference type="Proteomes" id="UP000215914">
    <property type="component" value="Chromosome 6"/>
</dbReference>
<evidence type="ECO:0000313" key="2">
    <source>
        <dbReference type="Proteomes" id="UP000215914"/>
    </source>
</evidence>
<organism evidence="1 2">
    <name type="scientific">Helianthus annuus</name>
    <name type="common">Common sunflower</name>
    <dbReference type="NCBI Taxonomy" id="4232"/>
    <lineage>
        <taxon>Eukaryota</taxon>
        <taxon>Viridiplantae</taxon>
        <taxon>Streptophyta</taxon>
        <taxon>Embryophyta</taxon>
        <taxon>Tracheophyta</taxon>
        <taxon>Spermatophyta</taxon>
        <taxon>Magnoliopsida</taxon>
        <taxon>eudicotyledons</taxon>
        <taxon>Gunneridae</taxon>
        <taxon>Pentapetalae</taxon>
        <taxon>asterids</taxon>
        <taxon>campanulids</taxon>
        <taxon>Asterales</taxon>
        <taxon>Asteraceae</taxon>
        <taxon>Asteroideae</taxon>
        <taxon>Heliantheae alliance</taxon>
        <taxon>Heliantheae</taxon>
        <taxon>Helianthus</taxon>
    </lineage>
</organism>
<keyword evidence="2" id="KW-1185">Reference proteome</keyword>
<dbReference type="InParanoid" id="A0A251UH41"/>
<gene>
    <name evidence="1" type="ORF">HannXRQ_Chr06g0171001</name>
</gene>
<evidence type="ECO:0000313" key="1">
    <source>
        <dbReference type="EMBL" id="OTG22389.1"/>
    </source>
</evidence>
<reference evidence="2" key="1">
    <citation type="journal article" date="2017" name="Nature">
        <title>The sunflower genome provides insights into oil metabolism, flowering and Asterid evolution.</title>
        <authorList>
            <person name="Badouin H."/>
            <person name="Gouzy J."/>
            <person name="Grassa C.J."/>
            <person name="Murat F."/>
            <person name="Staton S.E."/>
            <person name="Cottret L."/>
            <person name="Lelandais-Briere C."/>
            <person name="Owens G.L."/>
            <person name="Carrere S."/>
            <person name="Mayjonade B."/>
            <person name="Legrand L."/>
            <person name="Gill N."/>
            <person name="Kane N.C."/>
            <person name="Bowers J.E."/>
            <person name="Hubner S."/>
            <person name="Bellec A."/>
            <person name="Berard A."/>
            <person name="Berges H."/>
            <person name="Blanchet N."/>
            <person name="Boniface M.C."/>
            <person name="Brunel D."/>
            <person name="Catrice O."/>
            <person name="Chaidir N."/>
            <person name="Claudel C."/>
            <person name="Donnadieu C."/>
            <person name="Faraut T."/>
            <person name="Fievet G."/>
            <person name="Helmstetter N."/>
            <person name="King M."/>
            <person name="Knapp S.J."/>
            <person name="Lai Z."/>
            <person name="Le Paslier M.C."/>
            <person name="Lippi Y."/>
            <person name="Lorenzon L."/>
            <person name="Mandel J.R."/>
            <person name="Marage G."/>
            <person name="Marchand G."/>
            <person name="Marquand E."/>
            <person name="Bret-Mestries E."/>
            <person name="Morien E."/>
            <person name="Nambeesan S."/>
            <person name="Nguyen T."/>
            <person name="Pegot-Espagnet P."/>
            <person name="Pouilly N."/>
            <person name="Raftis F."/>
            <person name="Sallet E."/>
            <person name="Schiex T."/>
            <person name="Thomas J."/>
            <person name="Vandecasteele C."/>
            <person name="Vares D."/>
            <person name="Vear F."/>
            <person name="Vautrin S."/>
            <person name="Crespi M."/>
            <person name="Mangin B."/>
            <person name="Burke J.M."/>
            <person name="Salse J."/>
            <person name="Munos S."/>
            <person name="Vincourt P."/>
            <person name="Rieseberg L.H."/>
            <person name="Langlade N.B."/>
        </authorList>
    </citation>
    <scope>NUCLEOTIDE SEQUENCE [LARGE SCALE GENOMIC DNA]</scope>
    <source>
        <strain evidence="2">cv. SF193</strain>
    </source>
</reference>
<accession>A0A251UH41</accession>